<dbReference type="GO" id="GO:0030436">
    <property type="term" value="P:asexual sporulation"/>
    <property type="evidence" value="ECO:0007669"/>
    <property type="project" value="UniProtKB-UniRule"/>
</dbReference>
<name>A0A1G8VGN8_9BACI</name>
<dbReference type="GO" id="GO:0030435">
    <property type="term" value="P:sporulation resulting in formation of a cellular spore"/>
    <property type="evidence" value="ECO:0007669"/>
    <property type="project" value="UniProtKB-KW"/>
</dbReference>
<dbReference type="Pfam" id="PF14098">
    <property type="entry name" value="SSPI"/>
    <property type="match status" value="1"/>
</dbReference>
<comment type="subcellular location">
    <subcellularLocation>
        <location evidence="2">Spore core</location>
    </subcellularLocation>
</comment>
<comment type="induction">
    <text evidence="2">Expressed only in the forespore compartment of sporulating cells.</text>
</comment>
<protein>
    <recommendedName>
        <fullName evidence="2">Small, acid-soluble spore protein I</fullName>
        <shortName evidence="2">SASP I</shortName>
    </recommendedName>
</protein>
<dbReference type="RefSeq" id="WP_093194378.1">
    <property type="nucleotide sequence ID" value="NZ_FNEV01000009.1"/>
</dbReference>
<evidence type="ECO:0000256" key="2">
    <source>
        <dbReference type="HAMAP-Rule" id="MF_00669"/>
    </source>
</evidence>
<accession>A0A1G8VGN8</accession>
<evidence type="ECO:0000313" key="3">
    <source>
        <dbReference type="EMBL" id="SDJ65074.1"/>
    </source>
</evidence>
<organism evidence="3 4">
    <name type="scientific">Salimicrobium halophilum</name>
    <dbReference type="NCBI Taxonomy" id="86666"/>
    <lineage>
        <taxon>Bacteria</taxon>
        <taxon>Bacillati</taxon>
        <taxon>Bacillota</taxon>
        <taxon>Bacilli</taxon>
        <taxon>Bacillales</taxon>
        <taxon>Bacillaceae</taxon>
        <taxon>Salimicrobium</taxon>
    </lineage>
</organism>
<comment type="similarity">
    <text evidence="2">Belongs to the SspI family.</text>
</comment>
<dbReference type="InterPro" id="IPR017525">
    <property type="entry name" value="SspI"/>
</dbReference>
<dbReference type="OrthoDB" id="2453696at2"/>
<keyword evidence="1 2" id="KW-0749">Sporulation</keyword>
<dbReference type="Proteomes" id="UP000199225">
    <property type="component" value="Unassembled WGS sequence"/>
</dbReference>
<dbReference type="AlphaFoldDB" id="A0A1G8VGN8"/>
<dbReference type="HAMAP" id="MF_00669">
    <property type="entry name" value="SspI"/>
    <property type="match status" value="1"/>
</dbReference>
<keyword evidence="4" id="KW-1185">Reference proteome</keyword>
<dbReference type="EMBL" id="FNEV01000009">
    <property type="protein sequence ID" value="SDJ65074.1"/>
    <property type="molecule type" value="Genomic_DNA"/>
</dbReference>
<dbReference type="STRING" id="86666.SAMN04490247_2680"/>
<dbReference type="NCBIfam" id="TIGR03092">
    <property type="entry name" value="SASP_sspI"/>
    <property type="match status" value="1"/>
</dbReference>
<gene>
    <name evidence="2" type="primary">sspI</name>
    <name evidence="3" type="ORF">SAMN04490247_2680</name>
</gene>
<evidence type="ECO:0000256" key="1">
    <source>
        <dbReference type="ARBA" id="ARBA00022969"/>
    </source>
</evidence>
<evidence type="ECO:0000313" key="4">
    <source>
        <dbReference type="Proteomes" id="UP000199225"/>
    </source>
</evidence>
<sequence length="70" mass="8097">MGLNLRQAILDNVENHNKNQLQATIEDALESREEKMLPGLGVLFEMLWQEADENDRTLMLETLEESLARK</sequence>
<proteinExistence type="evidence at transcript level"/>
<reference evidence="4" key="1">
    <citation type="submission" date="2016-10" db="EMBL/GenBank/DDBJ databases">
        <authorList>
            <person name="Varghese N."/>
            <person name="Submissions S."/>
        </authorList>
    </citation>
    <scope>NUCLEOTIDE SEQUENCE [LARGE SCALE GENOMIC DNA]</scope>
    <source>
        <strain evidence="4">DSM 4771</strain>
    </source>
</reference>